<feature type="region of interest" description="Disordered" evidence="1">
    <location>
        <begin position="413"/>
        <end position="454"/>
    </location>
</feature>
<accession>A0AAD5DML2</accession>
<sequence>MCPSIKPPGGLDPKDVPQFILLTHDDAIRTATNRMYRQVCDGRTNPNGCPYRATMFTQAINTDCNLAKKMFDDGYEIATHTANHIQMPAGYPENDTVSEILGARRFLSDKCGIPADRIRGFRSPYLVTNPVVRKVLWENGFLFDSTLLETGNSESVSKSFGERAWPYTMDFGIAQNCAWFADTQKCDKEERWPGLWEVPMWVLQALGLEFTMDVGYYGGRGVYEPLMAAFEETYNGNRSPLPIFLHTTWVEKNPDRVNELERFAGKWLQNWRGLFVDLWPACFASIEGAWLLIATGATCRPFRGLTSLLLYSPHPFPTDFTRTKKDVFWVTVSQLLDWMRNPVPASQLRLSKDMCQPPAAAAAPELPQDGANVTLTFAGATQTQVADQASRISSAVAQMLSPGMTGTPAVVALRGGPGASDSHSGARAVAGQQAQQAQREQEASLAVQSAPVGQPASGPFLLKDGFMQFEGPTYPPSEPGLLSIQSAEDGTGSGDVQVVLAASGSDPLVLYQHASSPDR</sequence>
<evidence type="ECO:0000313" key="3">
    <source>
        <dbReference type="EMBL" id="KAI7840372.1"/>
    </source>
</evidence>
<dbReference type="SUPFAM" id="SSF88713">
    <property type="entry name" value="Glycoside hydrolase/deacetylase"/>
    <property type="match status" value="1"/>
</dbReference>
<dbReference type="InterPro" id="IPR011330">
    <property type="entry name" value="Glyco_hydro/deAcase_b/a-brl"/>
</dbReference>
<dbReference type="PANTHER" id="PTHR45985">
    <property type="match status" value="1"/>
</dbReference>
<dbReference type="PANTHER" id="PTHR45985:SF3">
    <property type="entry name" value="CHITIN DEACETYLASE-LIKE 4"/>
    <property type="match status" value="1"/>
</dbReference>
<evidence type="ECO:0000256" key="1">
    <source>
        <dbReference type="SAM" id="MobiDB-lite"/>
    </source>
</evidence>
<reference evidence="3" key="1">
    <citation type="submission" date="2020-11" db="EMBL/GenBank/DDBJ databases">
        <title>Chlorella ohadii genome sequencing and assembly.</title>
        <authorList>
            <person name="Murik O."/>
            <person name="Treves H."/>
            <person name="Kedem I."/>
            <person name="Shotland Y."/>
            <person name="Kaplan A."/>
        </authorList>
    </citation>
    <scope>NUCLEOTIDE SEQUENCE</scope>
    <source>
        <strain evidence="3">1</strain>
    </source>
</reference>
<dbReference type="GO" id="GO:0005975">
    <property type="term" value="P:carbohydrate metabolic process"/>
    <property type="evidence" value="ECO:0007669"/>
    <property type="project" value="InterPro"/>
</dbReference>
<feature type="domain" description="NodB homology" evidence="2">
    <location>
        <begin position="19"/>
        <end position="141"/>
    </location>
</feature>
<evidence type="ECO:0000259" key="2">
    <source>
        <dbReference type="Pfam" id="PF01522"/>
    </source>
</evidence>
<dbReference type="InterPro" id="IPR052740">
    <property type="entry name" value="CE4"/>
</dbReference>
<dbReference type="GO" id="GO:0016810">
    <property type="term" value="F:hydrolase activity, acting on carbon-nitrogen (but not peptide) bonds"/>
    <property type="evidence" value="ECO:0007669"/>
    <property type="project" value="InterPro"/>
</dbReference>
<dbReference type="Proteomes" id="UP001205105">
    <property type="component" value="Unassembled WGS sequence"/>
</dbReference>
<gene>
    <name evidence="3" type="ORF">COHA_005916</name>
</gene>
<dbReference type="InterPro" id="IPR002509">
    <property type="entry name" value="NODB_dom"/>
</dbReference>
<comment type="caution">
    <text evidence="3">The sequence shown here is derived from an EMBL/GenBank/DDBJ whole genome shotgun (WGS) entry which is preliminary data.</text>
</comment>
<evidence type="ECO:0000313" key="4">
    <source>
        <dbReference type="Proteomes" id="UP001205105"/>
    </source>
</evidence>
<name>A0AAD5DML2_9CHLO</name>
<dbReference type="AlphaFoldDB" id="A0AAD5DML2"/>
<dbReference type="Pfam" id="PF01522">
    <property type="entry name" value="Polysacc_deac_1"/>
    <property type="match status" value="1"/>
</dbReference>
<organism evidence="3 4">
    <name type="scientific">Chlorella ohadii</name>
    <dbReference type="NCBI Taxonomy" id="2649997"/>
    <lineage>
        <taxon>Eukaryota</taxon>
        <taxon>Viridiplantae</taxon>
        <taxon>Chlorophyta</taxon>
        <taxon>core chlorophytes</taxon>
        <taxon>Trebouxiophyceae</taxon>
        <taxon>Chlorellales</taxon>
        <taxon>Chlorellaceae</taxon>
        <taxon>Chlorella clade</taxon>
        <taxon>Chlorella</taxon>
    </lineage>
</organism>
<dbReference type="EMBL" id="JADXDR010000082">
    <property type="protein sequence ID" value="KAI7840372.1"/>
    <property type="molecule type" value="Genomic_DNA"/>
</dbReference>
<protein>
    <recommendedName>
        <fullName evidence="2">NodB homology domain-containing protein</fullName>
    </recommendedName>
</protein>
<dbReference type="Gene3D" id="3.20.20.370">
    <property type="entry name" value="Glycoside hydrolase/deacetylase"/>
    <property type="match status" value="1"/>
</dbReference>
<keyword evidence="4" id="KW-1185">Reference proteome</keyword>
<dbReference type="CDD" id="cd10919">
    <property type="entry name" value="CE4_CDA_like"/>
    <property type="match status" value="1"/>
</dbReference>
<proteinExistence type="predicted"/>
<feature type="region of interest" description="Disordered" evidence="1">
    <location>
        <begin position="468"/>
        <end position="492"/>
    </location>
</feature>
<feature type="compositionally biased region" description="Low complexity" evidence="1">
    <location>
        <begin position="425"/>
        <end position="438"/>
    </location>
</feature>